<feature type="compositionally biased region" description="Polar residues" evidence="2">
    <location>
        <begin position="79"/>
        <end position="102"/>
    </location>
</feature>
<proteinExistence type="predicted"/>
<protein>
    <submittedName>
        <fullName evidence="3">Uncharacterized protein</fullName>
    </submittedName>
</protein>
<evidence type="ECO:0000313" key="4">
    <source>
        <dbReference type="Proteomes" id="UP000230750"/>
    </source>
</evidence>
<feature type="region of interest" description="Disordered" evidence="2">
    <location>
        <begin position="70"/>
        <end position="253"/>
    </location>
</feature>
<feature type="compositionally biased region" description="Polar residues" evidence="2">
    <location>
        <begin position="203"/>
        <end position="214"/>
    </location>
</feature>
<feature type="compositionally biased region" description="Low complexity" evidence="2">
    <location>
        <begin position="108"/>
        <end position="124"/>
    </location>
</feature>
<dbReference type="Proteomes" id="UP000230750">
    <property type="component" value="Unassembled WGS sequence"/>
</dbReference>
<feature type="non-terminal residue" evidence="3">
    <location>
        <position position="362"/>
    </location>
</feature>
<accession>A0A2G8KRI7</accession>
<feature type="compositionally biased region" description="Basic and acidic residues" evidence="2">
    <location>
        <begin position="157"/>
        <end position="185"/>
    </location>
</feature>
<dbReference type="AlphaFoldDB" id="A0A2G8KRI7"/>
<keyword evidence="1" id="KW-0597">Phosphoprotein</keyword>
<evidence type="ECO:0000313" key="3">
    <source>
        <dbReference type="EMBL" id="PIK50621.1"/>
    </source>
</evidence>
<reference evidence="3 4" key="1">
    <citation type="journal article" date="2017" name="PLoS Biol.">
        <title>The sea cucumber genome provides insights into morphological evolution and visceral regeneration.</title>
        <authorList>
            <person name="Zhang X."/>
            <person name="Sun L."/>
            <person name="Yuan J."/>
            <person name="Sun Y."/>
            <person name="Gao Y."/>
            <person name="Zhang L."/>
            <person name="Li S."/>
            <person name="Dai H."/>
            <person name="Hamel J.F."/>
            <person name="Liu C."/>
            <person name="Yu Y."/>
            <person name="Liu S."/>
            <person name="Lin W."/>
            <person name="Guo K."/>
            <person name="Jin S."/>
            <person name="Xu P."/>
            <person name="Storey K.B."/>
            <person name="Huan P."/>
            <person name="Zhang T."/>
            <person name="Zhou Y."/>
            <person name="Zhang J."/>
            <person name="Lin C."/>
            <person name="Li X."/>
            <person name="Xing L."/>
            <person name="Huo D."/>
            <person name="Sun M."/>
            <person name="Wang L."/>
            <person name="Mercier A."/>
            <person name="Li F."/>
            <person name="Yang H."/>
            <person name="Xiang J."/>
        </authorList>
    </citation>
    <scope>NUCLEOTIDE SEQUENCE [LARGE SCALE GENOMIC DNA]</scope>
    <source>
        <strain evidence="3">Shaxun</strain>
        <tissue evidence="3">Muscle</tissue>
    </source>
</reference>
<feature type="compositionally biased region" description="Polar residues" evidence="2">
    <location>
        <begin position="134"/>
        <end position="154"/>
    </location>
</feature>
<sequence>MVSLLIPPTLPTSYLPCYLHATLPLLSSPIPPITIPSHQALSTIPAPFSYWLANIASSQYRRDMVRHYDSNHVDGDPLTNVTAKSTQTNGGTSPDSVSSQEPLATRPITTTTTISTASTSIVSTNYKPAREESTNTQTHTHTDAPHTSSKSTESAPDIDKRQVTSQEQERVCKEKERQVDAEREKAAKRKRERERCYSRGPVWQSNQPGSSNTQPPRPSSHHPPPYGTVQGPVSSYRLSPCLPPPHQNPHSMFSAASVRPQTPLTSTALPMPTQATPNANPFGAESGPNFSYSKGNQQQELIQELNSRFIHNQQSMTTYPPLMPLMRETHMHQHMHQHQHTHAFVPPAPIAGNGILPLFPLS</sequence>
<name>A0A2G8KRI7_STIJA</name>
<comment type="caution">
    <text evidence="3">The sequence shown here is derived from an EMBL/GenBank/DDBJ whole genome shotgun (WGS) entry which is preliminary data.</text>
</comment>
<dbReference type="PANTHER" id="PTHR14429:SF22">
    <property type="entry name" value="AGAP013055-PA"/>
    <property type="match status" value="1"/>
</dbReference>
<organism evidence="3 4">
    <name type="scientific">Stichopus japonicus</name>
    <name type="common">Sea cucumber</name>
    <dbReference type="NCBI Taxonomy" id="307972"/>
    <lineage>
        <taxon>Eukaryota</taxon>
        <taxon>Metazoa</taxon>
        <taxon>Echinodermata</taxon>
        <taxon>Eleutherozoa</taxon>
        <taxon>Echinozoa</taxon>
        <taxon>Holothuroidea</taxon>
        <taxon>Aspidochirotacea</taxon>
        <taxon>Aspidochirotida</taxon>
        <taxon>Stichopodidae</taxon>
        <taxon>Apostichopus</taxon>
    </lineage>
</organism>
<keyword evidence="4" id="KW-1185">Reference proteome</keyword>
<feature type="compositionally biased region" description="Pro residues" evidence="2">
    <location>
        <begin position="215"/>
        <end position="226"/>
    </location>
</feature>
<dbReference type="EMBL" id="MRZV01000410">
    <property type="protein sequence ID" value="PIK50621.1"/>
    <property type="molecule type" value="Genomic_DNA"/>
</dbReference>
<dbReference type="InterPro" id="IPR023246">
    <property type="entry name" value="AUTS2"/>
</dbReference>
<evidence type="ECO:0000256" key="1">
    <source>
        <dbReference type="ARBA" id="ARBA00022553"/>
    </source>
</evidence>
<dbReference type="PANTHER" id="PTHR14429">
    <property type="entry name" value="FIBROSIN FAMILY MEMBER"/>
    <property type="match status" value="1"/>
</dbReference>
<gene>
    <name evidence="3" type="ORF">BSL78_12467</name>
</gene>
<evidence type="ECO:0000256" key="2">
    <source>
        <dbReference type="SAM" id="MobiDB-lite"/>
    </source>
</evidence>